<gene>
    <name evidence="1" type="ORF">NM208_g15107</name>
</gene>
<evidence type="ECO:0000313" key="1">
    <source>
        <dbReference type="EMBL" id="KAJ3513998.1"/>
    </source>
</evidence>
<reference evidence="1" key="1">
    <citation type="submission" date="2022-08" db="EMBL/GenBank/DDBJ databases">
        <title>Genome Sequence of Fusarium decemcellulare.</title>
        <authorList>
            <person name="Buettner E."/>
        </authorList>
    </citation>
    <scope>NUCLEOTIDE SEQUENCE</scope>
    <source>
        <strain evidence="1">Babe19</strain>
    </source>
</reference>
<accession>A0ACC1RFV1</accession>
<comment type="caution">
    <text evidence="1">The sequence shown here is derived from an EMBL/GenBank/DDBJ whole genome shotgun (WGS) entry which is preliminary data.</text>
</comment>
<organism evidence="1 2">
    <name type="scientific">Fusarium decemcellulare</name>
    <dbReference type="NCBI Taxonomy" id="57161"/>
    <lineage>
        <taxon>Eukaryota</taxon>
        <taxon>Fungi</taxon>
        <taxon>Dikarya</taxon>
        <taxon>Ascomycota</taxon>
        <taxon>Pezizomycotina</taxon>
        <taxon>Sordariomycetes</taxon>
        <taxon>Hypocreomycetidae</taxon>
        <taxon>Hypocreales</taxon>
        <taxon>Nectriaceae</taxon>
        <taxon>Fusarium</taxon>
        <taxon>Fusarium decemcellulare species complex</taxon>
    </lineage>
</organism>
<evidence type="ECO:0000313" key="2">
    <source>
        <dbReference type="Proteomes" id="UP001148629"/>
    </source>
</evidence>
<dbReference type="EMBL" id="JANRMS010003875">
    <property type="protein sequence ID" value="KAJ3513998.1"/>
    <property type="molecule type" value="Genomic_DNA"/>
</dbReference>
<protein>
    <submittedName>
        <fullName evidence="1">Uncharacterized protein</fullName>
    </submittedName>
</protein>
<proteinExistence type="predicted"/>
<name>A0ACC1RFV1_9HYPO</name>
<sequence length="188" mass="20815">MKTRLISTLELMGGSNMTAHIGPGKTSEGDGERNCSSAGILLDGIDNGCAKIVLVSMYKRKLQRLGFNGQGLELVLWHRIRPTKAFSLLGPWRSCLSRIRLRNETGQGQRQRRRDRKASGSEQIRSSTRPYDAVVRQVTSMHADNPPDPLLGVLEVHGFVDAACAACSGVLRVELWRGRNPKPALQRR</sequence>
<dbReference type="Proteomes" id="UP001148629">
    <property type="component" value="Unassembled WGS sequence"/>
</dbReference>
<keyword evidence="2" id="KW-1185">Reference proteome</keyword>